<dbReference type="Proteomes" id="UP000570166">
    <property type="component" value="Unassembled WGS sequence"/>
</dbReference>
<dbReference type="InterPro" id="IPR003346">
    <property type="entry name" value="Transposase_20"/>
</dbReference>
<dbReference type="PANTHER" id="PTHR33055">
    <property type="entry name" value="TRANSPOSASE FOR INSERTION SEQUENCE ELEMENT IS1111A"/>
    <property type="match status" value="1"/>
</dbReference>
<evidence type="ECO:0000259" key="1">
    <source>
        <dbReference type="Pfam" id="PF01548"/>
    </source>
</evidence>
<dbReference type="GO" id="GO:0004803">
    <property type="term" value="F:transposase activity"/>
    <property type="evidence" value="ECO:0007669"/>
    <property type="project" value="InterPro"/>
</dbReference>
<accession>A0A838LCA8</accession>
<dbReference type="GO" id="GO:0003677">
    <property type="term" value="F:DNA binding"/>
    <property type="evidence" value="ECO:0007669"/>
    <property type="project" value="InterPro"/>
</dbReference>
<dbReference type="InterPro" id="IPR047650">
    <property type="entry name" value="Transpos_IS110"/>
</dbReference>
<dbReference type="Pfam" id="PF01548">
    <property type="entry name" value="DEDD_Tnp_IS110"/>
    <property type="match status" value="1"/>
</dbReference>
<dbReference type="GO" id="GO:0006313">
    <property type="term" value="P:DNA transposition"/>
    <property type="evidence" value="ECO:0007669"/>
    <property type="project" value="InterPro"/>
</dbReference>
<dbReference type="Pfam" id="PF02371">
    <property type="entry name" value="Transposase_20"/>
    <property type="match status" value="1"/>
</dbReference>
<dbReference type="PANTHER" id="PTHR33055:SF3">
    <property type="entry name" value="PUTATIVE TRANSPOSASE FOR IS117-RELATED"/>
    <property type="match status" value="1"/>
</dbReference>
<feature type="domain" description="Transposase IS116/IS110/IS902 C-terminal" evidence="2">
    <location>
        <begin position="213"/>
        <end position="293"/>
    </location>
</feature>
<dbReference type="AlphaFoldDB" id="A0A838LCA8"/>
<evidence type="ECO:0000313" key="3">
    <source>
        <dbReference type="EMBL" id="MBA2935118.1"/>
    </source>
</evidence>
<dbReference type="InterPro" id="IPR002525">
    <property type="entry name" value="Transp_IS110-like_N"/>
</dbReference>
<proteinExistence type="predicted"/>
<sequence>MSIYAGLDVSDKTTHVCVVDAEGAILRREVLASDPDLLAKWLARYCPTLARVVLETGPLSAFLYHGLAARDVPVECICARHAKGVLSARVNKSDVHDAEGLAQLARTGWYKRVHMKASATHFDRAAIRIRAQLVAARTSMANQLRGLLKLFGLRLGTARTPTKRNERLAAFYAQRPDLQALFAPLITSMEAIEGQLRASDRMLAKRAASDPVCTRLMTVPGVGPITALTYTMSIEDPRRFARSEDVGAYAGLVPRRSQSGERDTQGHISKAGDPMLRKSLYEAANIILTRVKRSFPLQQWGRKLAEAKGSRRAKVAVARKLAALLHTVWLNETEFRWV</sequence>
<keyword evidence="4" id="KW-1185">Reference proteome</keyword>
<evidence type="ECO:0000259" key="2">
    <source>
        <dbReference type="Pfam" id="PF02371"/>
    </source>
</evidence>
<evidence type="ECO:0000313" key="4">
    <source>
        <dbReference type="Proteomes" id="UP000570166"/>
    </source>
</evidence>
<name>A0A838LCA8_9SPHN</name>
<dbReference type="NCBIfam" id="NF033542">
    <property type="entry name" value="transpos_IS110"/>
    <property type="match status" value="1"/>
</dbReference>
<reference evidence="3 4" key="1">
    <citation type="submission" date="2020-07" db="EMBL/GenBank/DDBJ databases">
        <authorList>
            <person name="Sun Q."/>
        </authorList>
    </citation>
    <scope>NUCLEOTIDE SEQUENCE [LARGE SCALE GENOMIC DNA]</scope>
    <source>
        <strain evidence="3 4">CGMCC 1.13654</strain>
    </source>
</reference>
<comment type="caution">
    <text evidence="3">The sequence shown here is derived from an EMBL/GenBank/DDBJ whole genome shotgun (WGS) entry which is preliminary data.</text>
</comment>
<gene>
    <name evidence="3" type="ORF">HZF05_13555</name>
</gene>
<protein>
    <submittedName>
        <fullName evidence="3">IS110 family transposase</fullName>
    </submittedName>
</protein>
<organism evidence="3 4">
    <name type="scientific">Sphingomonas chungangi</name>
    <dbReference type="NCBI Taxonomy" id="2683589"/>
    <lineage>
        <taxon>Bacteria</taxon>
        <taxon>Pseudomonadati</taxon>
        <taxon>Pseudomonadota</taxon>
        <taxon>Alphaproteobacteria</taxon>
        <taxon>Sphingomonadales</taxon>
        <taxon>Sphingomonadaceae</taxon>
        <taxon>Sphingomonas</taxon>
    </lineage>
</organism>
<dbReference type="RefSeq" id="WP_160366784.1">
    <property type="nucleotide sequence ID" value="NZ_JACEIB010000016.1"/>
</dbReference>
<feature type="domain" description="Transposase IS110-like N-terminal" evidence="1">
    <location>
        <begin position="5"/>
        <end position="150"/>
    </location>
</feature>
<dbReference type="EMBL" id="JACEIB010000016">
    <property type="protein sequence ID" value="MBA2935118.1"/>
    <property type="molecule type" value="Genomic_DNA"/>
</dbReference>